<proteinExistence type="predicted"/>
<evidence type="ECO:0000313" key="1">
    <source>
        <dbReference type="Proteomes" id="UP000095287"/>
    </source>
</evidence>
<sequence>MMLDPYSRGSSVFRKMSNELLPHTVSCNSADSGHASISDLTTYVTVPDVQPPAPRTVVMRPPVPLVSHRGVNGGLYSHMQHIKKNKAVVDIPERPLNSHYMTSIAELSGLSDDSEQFSRV</sequence>
<dbReference type="Proteomes" id="UP000095287">
    <property type="component" value="Unplaced"/>
</dbReference>
<evidence type="ECO:0000313" key="2">
    <source>
        <dbReference type="WBParaSite" id="L893_g24610.t1"/>
    </source>
</evidence>
<dbReference type="AlphaFoldDB" id="A0A1I7ZBV6"/>
<keyword evidence="1" id="KW-1185">Reference proteome</keyword>
<name>A0A1I7ZBV6_9BILA</name>
<organism evidence="1 2">
    <name type="scientific">Steinernema glaseri</name>
    <dbReference type="NCBI Taxonomy" id="37863"/>
    <lineage>
        <taxon>Eukaryota</taxon>
        <taxon>Metazoa</taxon>
        <taxon>Ecdysozoa</taxon>
        <taxon>Nematoda</taxon>
        <taxon>Chromadorea</taxon>
        <taxon>Rhabditida</taxon>
        <taxon>Tylenchina</taxon>
        <taxon>Panagrolaimomorpha</taxon>
        <taxon>Strongyloidoidea</taxon>
        <taxon>Steinernematidae</taxon>
        <taxon>Steinernema</taxon>
    </lineage>
</organism>
<accession>A0A1I7ZBV6</accession>
<reference evidence="2" key="1">
    <citation type="submission" date="2016-11" db="UniProtKB">
        <authorList>
            <consortium name="WormBaseParasite"/>
        </authorList>
    </citation>
    <scope>IDENTIFICATION</scope>
</reference>
<protein>
    <submittedName>
        <fullName evidence="2">Neogenin_C domain-containing protein</fullName>
    </submittedName>
</protein>
<dbReference type="WBParaSite" id="L893_g24610.t1">
    <property type="protein sequence ID" value="L893_g24610.t1"/>
    <property type="gene ID" value="L893_g24610"/>
</dbReference>